<dbReference type="Pfam" id="PF13335">
    <property type="entry name" value="Mg_chelatase_C"/>
    <property type="match status" value="1"/>
</dbReference>
<sequence>MISRATSKTMFPARFQLIGALNPSPSGYYDGNQTRTNPQAILRYLSRLSGPLLDRFDMSIEIPALPRGTLTKGGDRGDSTVTIKARVDYARQQMLTRSGKVNALLSTRELEQYCPLQQADAAFLENALHQLGLSVRAYHRIIKVARTIADLAGEPDISRGHLAEALGYRAMDRLLKQINSQII</sequence>
<dbReference type="eggNOG" id="COG0606">
    <property type="taxonomic scope" value="Bacteria"/>
</dbReference>
<evidence type="ECO:0000259" key="2">
    <source>
        <dbReference type="Pfam" id="PF13335"/>
    </source>
</evidence>
<dbReference type="InterPro" id="IPR025158">
    <property type="entry name" value="Mg_chelat-rel_C"/>
</dbReference>
<comment type="caution">
    <text evidence="3">The sequence shown here is derived from an EMBL/GenBank/DDBJ whole genome shotgun (WGS) entry which is preliminary data.</text>
</comment>
<protein>
    <submittedName>
        <fullName evidence="3">Putative ComM-related protein</fullName>
    </submittedName>
</protein>
<gene>
    <name evidence="3" type="ORF">VAS14_22572</name>
</gene>
<feature type="domain" description="Mg chelatase-related protein C-terminal" evidence="2">
    <location>
        <begin position="78"/>
        <end position="169"/>
    </location>
</feature>
<dbReference type="SUPFAM" id="SSF52540">
    <property type="entry name" value="P-loop containing nucleoside triphosphate hydrolases"/>
    <property type="match status" value="1"/>
</dbReference>
<feature type="domain" description="Magnesium chelatase ChlI-like catalytic" evidence="1">
    <location>
        <begin position="1"/>
        <end position="67"/>
    </location>
</feature>
<dbReference type="InterPro" id="IPR027417">
    <property type="entry name" value="P-loop_NTPase"/>
</dbReference>
<evidence type="ECO:0000259" key="1">
    <source>
        <dbReference type="Pfam" id="PF01078"/>
    </source>
</evidence>
<dbReference type="Proteomes" id="UP000001603">
    <property type="component" value="Unassembled WGS sequence"/>
</dbReference>
<proteinExistence type="predicted"/>
<dbReference type="Gene3D" id="3.40.50.300">
    <property type="entry name" value="P-loop containing nucleotide triphosphate hydrolases"/>
    <property type="match status" value="1"/>
</dbReference>
<dbReference type="AlphaFoldDB" id="Q1ZKY7"/>
<name>Q1ZKY7_PHOAS</name>
<dbReference type="EMBL" id="AAOJ01000013">
    <property type="protein sequence ID" value="EAS62877.1"/>
    <property type="molecule type" value="Genomic_DNA"/>
</dbReference>
<accession>Q1ZKY7</accession>
<organism evidence="3 4">
    <name type="scientific">Photobacterium angustum (strain S14 / CCUG 15956)</name>
    <name type="common">Vibrio sp. (strain S14 / CCUG 15956)</name>
    <dbReference type="NCBI Taxonomy" id="314292"/>
    <lineage>
        <taxon>Bacteria</taxon>
        <taxon>Pseudomonadati</taxon>
        <taxon>Pseudomonadota</taxon>
        <taxon>Gammaproteobacteria</taxon>
        <taxon>Vibrionales</taxon>
        <taxon>Vibrionaceae</taxon>
        <taxon>Photobacterium</taxon>
    </lineage>
</organism>
<dbReference type="InterPro" id="IPR000523">
    <property type="entry name" value="Mg_chelatse_chII-like_cat_dom"/>
</dbReference>
<evidence type="ECO:0000313" key="3">
    <source>
        <dbReference type="EMBL" id="EAS62877.1"/>
    </source>
</evidence>
<dbReference type="InterPro" id="IPR045006">
    <property type="entry name" value="CHLI-like"/>
</dbReference>
<evidence type="ECO:0000313" key="4">
    <source>
        <dbReference type="Proteomes" id="UP000001603"/>
    </source>
</evidence>
<dbReference type="GO" id="GO:0005524">
    <property type="term" value="F:ATP binding"/>
    <property type="evidence" value="ECO:0007669"/>
    <property type="project" value="InterPro"/>
</dbReference>
<dbReference type="PANTHER" id="PTHR32039">
    <property type="entry name" value="MAGNESIUM-CHELATASE SUBUNIT CHLI"/>
    <property type="match status" value="1"/>
</dbReference>
<dbReference type="HOGENOM" id="CLU_026145_2_1_6"/>
<reference evidence="3 4" key="1">
    <citation type="journal article" date="2009" name="Proc. Natl. Acad. Sci. U.S.A.">
        <title>The genomic basis of trophic strategy in marine bacteria.</title>
        <authorList>
            <person name="Lauro F.M."/>
            <person name="McDougald D."/>
            <person name="Thomas T."/>
            <person name="Williams T.J."/>
            <person name="Egan S."/>
            <person name="Rice S."/>
            <person name="DeMaere M.Z."/>
            <person name="Ting L."/>
            <person name="Ertan H."/>
            <person name="Johnson J."/>
            <person name="Ferriera S."/>
            <person name="Lapidus A."/>
            <person name="Anderson I."/>
            <person name="Kyrpides N."/>
            <person name="Munk A.C."/>
            <person name="Detter C."/>
            <person name="Han C.S."/>
            <person name="Brown M.V."/>
            <person name="Robb F.T."/>
            <person name="Kjelleberg S."/>
            <person name="Cavicchioli R."/>
        </authorList>
    </citation>
    <scope>NUCLEOTIDE SEQUENCE [LARGE SCALE GENOMIC DNA]</scope>
    <source>
        <strain evidence="3 4">S14</strain>
    </source>
</reference>
<dbReference type="Pfam" id="PF01078">
    <property type="entry name" value="Mg_chelatase"/>
    <property type="match status" value="1"/>
</dbReference>
<dbReference type="PANTHER" id="PTHR32039:SF7">
    <property type="entry name" value="COMPETENCE PROTEIN COMM"/>
    <property type="match status" value="1"/>
</dbReference>